<dbReference type="Pfam" id="PF02055">
    <property type="entry name" value="Glyco_hydro_30"/>
    <property type="match status" value="1"/>
</dbReference>
<dbReference type="GO" id="GO:0016020">
    <property type="term" value="C:membrane"/>
    <property type="evidence" value="ECO:0007669"/>
    <property type="project" value="GOC"/>
</dbReference>
<feature type="chain" id="PRO_5034083790" evidence="5">
    <location>
        <begin position="23"/>
        <end position="498"/>
    </location>
</feature>
<comment type="similarity">
    <text evidence="1 4">Belongs to the glycosyl hydrolase 30 family.</text>
</comment>
<dbReference type="InterPro" id="IPR033453">
    <property type="entry name" value="Glyco_hydro_30_TIM-barrel"/>
</dbReference>
<dbReference type="PRINTS" id="PR00843">
    <property type="entry name" value="GLHYDRLASE30"/>
</dbReference>
<evidence type="ECO:0000259" key="6">
    <source>
        <dbReference type="Pfam" id="PF02055"/>
    </source>
</evidence>
<dbReference type="PANTHER" id="PTHR11069:SF23">
    <property type="entry name" value="LYSOSOMAL ACID GLUCOSYLCERAMIDASE"/>
    <property type="match status" value="1"/>
</dbReference>
<keyword evidence="9" id="KW-1185">Reference proteome</keyword>
<reference evidence="8" key="1">
    <citation type="journal article" date="2014" name="Int. J. Syst. Evol. Microbiol.">
        <title>Complete genome sequence of Corynebacterium casei LMG S-19264T (=DSM 44701T), isolated from a smear-ripened cheese.</title>
        <authorList>
            <consortium name="US DOE Joint Genome Institute (JGI-PGF)"/>
            <person name="Walter F."/>
            <person name="Albersmeier A."/>
            <person name="Kalinowski J."/>
            <person name="Ruckert C."/>
        </authorList>
    </citation>
    <scope>NUCLEOTIDE SEQUENCE</scope>
    <source>
        <strain evidence="8">CGMCC 1.15966</strain>
    </source>
</reference>
<dbReference type="GO" id="GO:0006680">
    <property type="term" value="P:glucosylceramide catabolic process"/>
    <property type="evidence" value="ECO:0007669"/>
    <property type="project" value="TreeGrafter"/>
</dbReference>
<feature type="domain" description="Glycosyl hydrolase family 30 TIM-barrel" evidence="6">
    <location>
        <begin position="86"/>
        <end position="428"/>
    </location>
</feature>
<dbReference type="Gene3D" id="3.20.20.80">
    <property type="entry name" value="Glycosidases"/>
    <property type="match status" value="1"/>
</dbReference>
<organism evidence="8 9">
    <name type="scientific">Sphingobacterium cellulitidis</name>
    <dbReference type="NCBI Taxonomy" id="1768011"/>
    <lineage>
        <taxon>Bacteria</taxon>
        <taxon>Pseudomonadati</taxon>
        <taxon>Bacteroidota</taxon>
        <taxon>Sphingobacteriia</taxon>
        <taxon>Sphingobacteriales</taxon>
        <taxon>Sphingobacteriaceae</taxon>
        <taxon>Sphingobacterium</taxon>
    </lineage>
</organism>
<dbReference type="SUPFAM" id="SSF51011">
    <property type="entry name" value="Glycosyl hydrolase domain"/>
    <property type="match status" value="1"/>
</dbReference>
<dbReference type="RefSeq" id="WP_094255587.1">
    <property type="nucleotide sequence ID" value="NZ_BMKM01000001.1"/>
</dbReference>
<name>A0A8H9FZK9_9SPHI</name>
<dbReference type="EMBL" id="BMKM01000001">
    <property type="protein sequence ID" value="GGE08626.1"/>
    <property type="molecule type" value="Genomic_DNA"/>
</dbReference>
<accession>A0A8H9FZK9</accession>
<dbReference type="InterPro" id="IPR001139">
    <property type="entry name" value="Glyco_hydro_30"/>
</dbReference>
<dbReference type="PANTHER" id="PTHR11069">
    <property type="entry name" value="GLUCOSYLCERAMIDASE"/>
    <property type="match status" value="1"/>
</dbReference>
<dbReference type="InterPro" id="IPR013780">
    <property type="entry name" value="Glyco_hydro_b"/>
</dbReference>
<dbReference type="GO" id="GO:0004348">
    <property type="term" value="F:glucosylceramidase activity"/>
    <property type="evidence" value="ECO:0007669"/>
    <property type="project" value="InterPro"/>
</dbReference>
<dbReference type="InterPro" id="IPR033452">
    <property type="entry name" value="GH30_C"/>
</dbReference>
<keyword evidence="3 4" id="KW-0378">Hydrolase</keyword>
<reference evidence="8" key="2">
    <citation type="submission" date="2020-09" db="EMBL/GenBank/DDBJ databases">
        <authorList>
            <person name="Sun Q."/>
            <person name="Zhou Y."/>
        </authorList>
    </citation>
    <scope>NUCLEOTIDE SEQUENCE</scope>
    <source>
        <strain evidence="8">CGMCC 1.15966</strain>
    </source>
</reference>
<sequence length="498" mass="55123">MNNLKKYILVASMFSSILTACGSDTGNGGGEPVTPVEPTKGDVLVYTTTGSLSHDFKKSYLDFSKSSNMGTKTIKIDESKKFQTMDGFGAAITGSTAYNLLKMAPADRTKFLKETFSMTEGMGQSYIRIAIGCSDFSLDEYTLADEPGIENFALQSEELEYVIPVLKEILAINPDIKIMGSPWTPPKWMKVNNLTELKPYDSWTGGHLNPKYYQDYATYFVKWIQAMKGHGINIYSITTQNEPLNDKNSASLVMFWNEQQAFVKNALGPKMKAAGLTTKIYAFDHNYNYDNMPEQQDYPIKIFEDPAAAAYFAGSAYHNYGGDKAELLDIHAKAPNKDIIFTETSIGTWNDGHALGKRLLEDMREVALGTVNNWSKGVIVWNLMLDSERGPNREGGCQTCYGAVDISKADYKTIRKNSHYYIIGHMSAVVKPGAVRIGSEGYTDAGLSYSAFKNTDGTYAFVIANANGSNSRIVIEDGKNHFTYDIPAGSVVSYSWKK</sequence>
<evidence type="ECO:0000256" key="3">
    <source>
        <dbReference type="ARBA" id="ARBA00022801"/>
    </source>
</evidence>
<evidence type="ECO:0000256" key="5">
    <source>
        <dbReference type="SAM" id="SignalP"/>
    </source>
</evidence>
<proteinExistence type="inferred from homology"/>
<dbReference type="PROSITE" id="PS51257">
    <property type="entry name" value="PROKAR_LIPOPROTEIN"/>
    <property type="match status" value="1"/>
</dbReference>
<dbReference type="AlphaFoldDB" id="A0A8H9FZK9"/>
<dbReference type="Gene3D" id="2.60.40.1180">
    <property type="entry name" value="Golgi alpha-mannosidase II"/>
    <property type="match status" value="1"/>
</dbReference>
<dbReference type="Pfam" id="PF17189">
    <property type="entry name" value="Glyco_hydro_30C"/>
    <property type="match status" value="1"/>
</dbReference>
<evidence type="ECO:0000259" key="7">
    <source>
        <dbReference type="Pfam" id="PF17189"/>
    </source>
</evidence>
<evidence type="ECO:0000256" key="1">
    <source>
        <dbReference type="ARBA" id="ARBA00005382"/>
    </source>
</evidence>
<dbReference type="SUPFAM" id="SSF51445">
    <property type="entry name" value="(Trans)glycosidases"/>
    <property type="match status" value="1"/>
</dbReference>
<evidence type="ECO:0000313" key="8">
    <source>
        <dbReference type="EMBL" id="GGE08626.1"/>
    </source>
</evidence>
<evidence type="ECO:0000313" key="9">
    <source>
        <dbReference type="Proteomes" id="UP000614460"/>
    </source>
</evidence>
<keyword evidence="4" id="KW-0326">Glycosidase</keyword>
<evidence type="ECO:0000256" key="2">
    <source>
        <dbReference type="ARBA" id="ARBA00022729"/>
    </source>
</evidence>
<keyword evidence="2 5" id="KW-0732">Signal</keyword>
<comment type="caution">
    <text evidence="8">The sequence shown here is derived from an EMBL/GenBank/DDBJ whole genome shotgun (WGS) entry which is preliminary data.</text>
</comment>
<dbReference type="Proteomes" id="UP000614460">
    <property type="component" value="Unassembled WGS sequence"/>
</dbReference>
<dbReference type="InterPro" id="IPR017853">
    <property type="entry name" value="GH"/>
</dbReference>
<feature type="domain" description="Glycosyl hydrolase family 30 beta sandwich" evidence="7">
    <location>
        <begin position="433"/>
        <end position="494"/>
    </location>
</feature>
<evidence type="ECO:0000256" key="4">
    <source>
        <dbReference type="RuleBase" id="RU361188"/>
    </source>
</evidence>
<gene>
    <name evidence="8" type="ORF">GCM10011516_02960</name>
</gene>
<protein>
    <submittedName>
        <fullName evidence="8">Glucosylceramidase</fullName>
    </submittedName>
</protein>
<feature type="signal peptide" evidence="5">
    <location>
        <begin position="1"/>
        <end position="22"/>
    </location>
</feature>